<name>A0A0S7Y284_UNCSA</name>
<keyword evidence="3" id="KW-1003">Cell membrane</keyword>
<dbReference type="Proteomes" id="UP000051861">
    <property type="component" value="Unassembled WGS sequence"/>
</dbReference>
<accession>A0A0S7Y284</accession>
<dbReference type="Pfam" id="PF03773">
    <property type="entry name" value="ArsP_1"/>
    <property type="match status" value="1"/>
</dbReference>
<evidence type="ECO:0000256" key="2">
    <source>
        <dbReference type="ARBA" id="ARBA00006386"/>
    </source>
</evidence>
<evidence type="ECO:0000256" key="6">
    <source>
        <dbReference type="ARBA" id="ARBA00023136"/>
    </source>
</evidence>
<proteinExistence type="inferred from homology"/>
<comment type="similarity">
    <text evidence="2">Belongs to the UPF0718 family.</text>
</comment>
<evidence type="ECO:0000256" key="4">
    <source>
        <dbReference type="ARBA" id="ARBA00022692"/>
    </source>
</evidence>
<comment type="caution">
    <text evidence="8">The sequence shown here is derived from an EMBL/GenBank/DDBJ whole genome shotgun (WGS) entry which is preliminary data.</text>
</comment>
<dbReference type="GO" id="GO:0005886">
    <property type="term" value="C:plasma membrane"/>
    <property type="evidence" value="ECO:0007669"/>
    <property type="project" value="UniProtKB-SubCell"/>
</dbReference>
<reference evidence="8 9" key="1">
    <citation type="journal article" date="2015" name="Microbiome">
        <title>Genomic resolution of linkages in carbon, nitrogen, and sulfur cycling among widespread estuary sediment bacteria.</title>
        <authorList>
            <person name="Baker B.J."/>
            <person name="Lazar C.S."/>
            <person name="Teske A.P."/>
            <person name="Dick G.J."/>
        </authorList>
    </citation>
    <scope>NUCLEOTIDE SEQUENCE [LARGE SCALE GENOMIC DNA]</scope>
    <source>
        <strain evidence="8">DG_54_3</strain>
    </source>
</reference>
<evidence type="ECO:0000313" key="9">
    <source>
        <dbReference type="Proteomes" id="UP000051861"/>
    </source>
</evidence>
<feature type="transmembrane region" description="Helical" evidence="7">
    <location>
        <begin position="44"/>
        <end position="62"/>
    </location>
</feature>
<protein>
    <submittedName>
        <fullName evidence="8">Permease</fullName>
    </submittedName>
</protein>
<evidence type="ECO:0000256" key="5">
    <source>
        <dbReference type="ARBA" id="ARBA00022989"/>
    </source>
</evidence>
<evidence type="ECO:0000256" key="7">
    <source>
        <dbReference type="SAM" id="Phobius"/>
    </source>
</evidence>
<feature type="transmembrane region" description="Helical" evidence="7">
    <location>
        <begin position="135"/>
        <end position="157"/>
    </location>
</feature>
<evidence type="ECO:0000313" key="8">
    <source>
        <dbReference type="EMBL" id="KPJ68885.1"/>
    </source>
</evidence>
<dbReference type="AlphaFoldDB" id="A0A0S7Y284"/>
<keyword evidence="5 7" id="KW-1133">Transmembrane helix</keyword>
<keyword evidence="6 7" id="KW-0472">Membrane</keyword>
<sequence>MEKKKKGKAYAGYYFLGLVVFLYFFLFLFEPEKTQSSLLATGNLLVKIIPVLILVVFFMGIMNYFIGPQKVLKYVGKGSGIKGWFLAISTGILSHGPVYVWFPLLKELRDRGMRKGLVAAFLYNRSVKIPLLPVMIYYFGLTFAVVLLFYMVIASVVEGKIVETLEE</sequence>
<keyword evidence="4 7" id="KW-0812">Transmembrane</keyword>
<feature type="transmembrane region" description="Helical" evidence="7">
    <location>
        <begin position="83"/>
        <end position="102"/>
    </location>
</feature>
<evidence type="ECO:0000256" key="3">
    <source>
        <dbReference type="ARBA" id="ARBA00022475"/>
    </source>
</evidence>
<dbReference type="InterPro" id="IPR005524">
    <property type="entry name" value="DUF318"/>
</dbReference>
<dbReference type="EMBL" id="LIZX01000037">
    <property type="protein sequence ID" value="KPJ68885.1"/>
    <property type="molecule type" value="Genomic_DNA"/>
</dbReference>
<gene>
    <name evidence="8" type="ORF">AMJ44_05205</name>
</gene>
<evidence type="ECO:0000256" key="1">
    <source>
        <dbReference type="ARBA" id="ARBA00004651"/>
    </source>
</evidence>
<feature type="transmembrane region" description="Helical" evidence="7">
    <location>
        <begin position="12"/>
        <end position="29"/>
    </location>
</feature>
<organism evidence="8 9">
    <name type="scientific">candidate division WOR-1 bacterium DG_54_3</name>
    <dbReference type="NCBI Taxonomy" id="1703775"/>
    <lineage>
        <taxon>Bacteria</taxon>
        <taxon>Bacillati</taxon>
        <taxon>Saganbacteria</taxon>
    </lineage>
</organism>
<comment type="subcellular location">
    <subcellularLocation>
        <location evidence="1">Cell membrane</location>
        <topology evidence="1">Multi-pass membrane protein</topology>
    </subcellularLocation>
</comment>